<dbReference type="AlphaFoldDB" id="A0AAV0DFD3"/>
<evidence type="ECO:0000313" key="1">
    <source>
        <dbReference type="EMBL" id="CAH9099261.1"/>
    </source>
</evidence>
<organism evidence="1 2">
    <name type="scientific">Cuscuta epithymum</name>
    <dbReference type="NCBI Taxonomy" id="186058"/>
    <lineage>
        <taxon>Eukaryota</taxon>
        <taxon>Viridiplantae</taxon>
        <taxon>Streptophyta</taxon>
        <taxon>Embryophyta</taxon>
        <taxon>Tracheophyta</taxon>
        <taxon>Spermatophyta</taxon>
        <taxon>Magnoliopsida</taxon>
        <taxon>eudicotyledons</taxon>
        <taxon>Gunneridae</taxon>
        <taxon>Pentapetalae</taxon>
        <taxon>asterids</taxon>
        <taxon>lamiids</taxon>
        <taxon>Solanales</taxon>
        <taxon>Convolvulaceae</taxon>
        <taxon>Cuscuteae</taxon>
        <taxon>Cuscuta</taxon>
        <taxon>Cuscuta subgen. Cuscuta</taxon>
    </lineage>
</organism>
<keyword evidence="2" id="KW-1185">Reference proteome</keyword>
<sequence>MFASLEPLYSLRGDDMMEIYWKFALFHLVKPIPQMCTPSFLFVQFDFHLLVLQFAGEFVETGNAAVKSGNF</sequence>
<dbReference type="EMBL" id="CAMAPF010000104">
    <property type="protein sequence ID" value="CAH9099261.1"/>
    <property type="molecule type" value="Genomic_DNA"/>
</dbReference>
<comment type="caution">
    <text evidence="1">The sequence shown here is derived from an EMBL/GenBank/DDBJ whole genome shotgun (WGS) entry which is preliminary data.</text>
</comment>
<proteinExistence type="predicted"/>
<gene>
    <name evidence="1" type="ORF">CEPIT_LOCUS14889</name>
</gene>
<protein>
    <submittedName>
        <fullName evidence="1">Uncharacterized protein</fullName>
    </submittedName>
</protein>
<dbReference type="Proteomes" id="UP001152523">
    <property type="component" value="Unassembled WGS sequence"/>
</dbReference>
<reference evidence="1" key="1">
    <citation type="submission" date="2022-07" db="EMBL/GenBank/DDBJ databases">
        <authorList>
            <person name="Macas J."/>
            <person name="Novak P."/>
            <person name="Neumann P."/>
        </authorList>
    </citation>
    <scope>NUCLEOTIDE SEQUENCE</scope>
</reference>
<name>A0AAV0DFD3_9ASTE</name>
<accession>A0AAV0DFD3</accession>
<evidence type="ECO:0000313" key="2">
    <source>
        <dbReference type="Proteomes" id="UP001152523"/>
    </source>
</evidence>